<feature type="transmembrane region" description="Helical" evidence="1">
    <location>
        <begin position="12"/>
        <end position="31"/>
    </location>
</feature>
<reference evidence="3 4" key="1">
    <citation type="journal article" date="2016" name="Nat. Commun.">
        <title>Thousands of microbial genomes shed light on interconnected biogeochemical processes in an aquifer system.</title>
        <authorList>
            <person name="Anantharaman K."/>
            <person name="Brown C.T."/>
            <person name="Hug L.A."/>
            <person name="Sharon I."/>
            <person name="Castelle C.J."/>
            <person name="Probst A.J."/>
            <person name="Thomas B.C."/>
            <person name="Singh A."/>
            <person name="Wilkins M.J."/>
            <person name="Karaoz U."/>
            <person name="Brodie E.L."/>
            <person name="Williams K.H."/>
            <person name="Hubbard S.S."/>
            <person name="Banfield J.F."/>
        </authorList>
    </citation>
    <scope>NUCLEOTIDE SEQUENCE [LARGE SCALE GENOMIC DNA]</scope>
</reference>
<comment type="caution">
    <text evidence="3">The sequence shown here is derived from an EMBL/GenBank/DDBJ whole genome shotgun (WGS) entry which is preliminary data.</text>
</comment>
<feature type="transmembrane region" description="Helical" evidence="1">
    <location>
        <begin position="128"/>
        <end position="149"/>
    </location>
</feature>
<keyword evidence="1" id="KW-1133">Transmembrane helix</keyword>
<feature type="domain" description="Phosphatidic acid phosphatase type 2/haloperoxidase" evidence="2">
    <location>
        <begin position="92"/>
        <end position="202"/>
    </location>
</feature>
<dbReference type="Pfam" id="PF01569">
    <property type="entry name" value="PAP2"/>
    <property type="match status" value="1"/>
</dbReference>
<evidence type="ECO:0000313" key="4">
    <source>
        <dbReference type="Proteomes" id="UP000177202"/>
    </source>
</evidence>
<keyword evidence="1" id="KW-0472">Membrane</keyword>
<dbReference type="SUPFAM" id="SSF48317">
    <property type="entry name" value="Acid phosphatase/Vanadium-dependent haloperoxidase"/>
    <property type="match status" value="1"/>
</dbReference>
<evidence type="ECO:0000259" key="2">
    <source>
        <dbReference type="SMART" id="SM00014"/>
    </source>
</evidence>
<dbReference type="InterPro" id="IPR000326">
    <property type="entry name" value="PAP2/HPO"/>
</dbReference>
<dbReference type="AlphaFoldDB" id="A0A1G2UML3"/>
<protein>
    <recommendedName>
        <fullName evidence="2">Phosphatidic acid phosphatase type 2/haloperoxidase domain-containing protein</fullName>
    </recommendedName>
</protein>
<evidence type="ECO:0000256" key="1">
    <source>
        <dbReference type="SAM" id="Phobius"/>
    </source>
</evidence>
<feature type="transmembrane region" description="Helical" evidence="1">
    <location>
        <begin position="187"/>
        <end position="209"/>
    </location>
</feature>
<feature type="transmembrane region" description="Helical" evidence="1">
    <location>
        <begin position="161"/>
        <end position="181"/>
    </location>
</feature>
<sequence>MMFPNWAKNILFLLVYMISGLVLVIIIEGLLTGTALTPLNIAIEQIVVQIRTPILTTILVAVTRLGNPFIISSATALIVVFLVMRKRYYEAALFVTAIVVAVVSLTVLKNTFQITRPGSAIVDVNGWSFPSGHATLATAFFFMLVYSFFGKIKTSTGKSILVLGSILGAVLIYFSRLYLGAHWTLDILAGIALGLLSVSFTVLVFNIFIENKQSLRNRINLW</sequence>
<proteinExistence type="predicted"/>
<organism evidence="3 4">
    <name type="scientific">Candidatus Zambryskibacteria bacterium RIFCSPLOWO2_02_FULL_44_12b</name>
    <dbReference type="NCBI Taxonomy" id="1802772"/>
    <lineage>
        <taxon>Bacteria</taxon>
        <taxon>Candidatus Zambryskiibacteriota</taxon>
    </lineage>
</organism>
<dbReference type="CDD" id="cd03392">
    <property type="entry name" value="PAP2_like_2"/>
    <property type="match status" value="1"/>
</dbReference>
<dbReference type="PANTHER" id="PTHR14969:SF13">
    <property type="entry name" value="AT30094P"/>
    <property type="match status" value="1"/>
</dbReference>
<dbReference type="Gene3D" id="1.20.144.10">
    <property type="entry name" value="Phosphatidic acid phosphatase type 2/haloperoxidase"/>
    <property type="match status" value="1"/>
</dbReference>
<dbReference type="EMBL" id="MHWP01000011">
    <property type="protein sequence ID" value="OHB10635.1"/>
    <property type="molecule type" value="Genomic_DNA"/>
</dbReference>
<name>A0A1G2UML3_9BACT</name>
<accession>A0A1G2UML3</accession>
<dbReference type="SMART" id="SM00014">
    <property type="entry name" value="acidPPc"/>
    <property type="match status" value="1"/>
</dbReference>
<dbReference type="Proteomes" id="UP000177202">
    <property type="component" value="Unassembled WGS sequence"/>
</dbReference>
<feature type="transmembrane region" description="Helical" evidence="1">
    <location>
        <begin position="65"/>
        <end position="84"/>
    </location>
</feature>
<evidence type="ECO:0000313" key="3">
    <source>
        <dbReference type="EMBL" id="OHB10635.1"/>
    </source>
</evidence>
<gene>
    <name evidence="3" type="ORF">A3H60_00985</name>
</gene>
<dbReference type="STRING" id="1802772.A3H60_00985"/>
<dbReference type="PANTHER" id="PTHR14969">
    <property type="entry name" value="SPHINGOSINE-1-PHOSPHATE PHOSPHOHYDROLASE"/>
    <property type="match status" value="1"/>
</dbReference>
<keyword evidence="1" id="KW-0812">Transmembrane</keyword>
<dbReference type="InterPro" id="IPR036938">
    <property type="entry name" value="PAP2/HPO_sf"/>
</dbReference>
<feature type="transmembrane region" description="Helical" evidence="1">
    <location>
        <begin position="91"/>
        <end position="108"/>
    </location>
</feature>